<dbReference type="STRING" id="192903.SAMN04488513_11367"/>
<dbReference type="Proteomes" id="UP000184543">
    <property type="component" value="Unassembled WGS sequence"/>
</dbReference>
<evidence type="ECO:0000313" key="1">
    <source>
        <dbReference type="EMBL" id="SHJ95310.1"/>
    </source>
</evidence>
<organism evidence="1 2">
    <name type="scientific">Pseudozobellia thermophila</name>
    <dbReference type="NCBI Taxonomy" id="192903"/>
    <lineage>
        <taxon>Bacteria</taxon>
        <taxon>Pseudomonadati</taxon>
        <taxon>Bacteroidota</taxon>
        <taxon>Flavobacteriia</taxon>
        <taxon>Flavobacteriales</taxon>
        <taxon>Flavobacteriaceae</taxon>
        <taxon>Pseudozobellia</taxon>
    </lineage>
</organism>
<sequence>MAIHGRFFYGPRYFKKLRFTIKFLSIFKNPYLTNKFQNPLID</sequence>
<name>A0A1M6NI06_9FLAO</name>
<dbReference type="EMBL" id="FQYU01000013">
    <property type="protein sequence ID" value="SHJ95310.1"/>
    <property type="molecule type" value="Genomic_DNA"/>
</dbReference>
<reference evidence="2" key="1">
    <citation type="submission" date="2016-11" db="EMBL/GenBank/DDBJ databases">
        <authorList>
            <person name="Varghese N."/>
            <person name="Submissions S."/>
        </authorList>
    </citation>
    <scope>NUCLEOTIDE SEQUENCE [LARGE SCALE GENOMIC DNA]</scope>
    <source>
        <strain evidence="2">DSM 19858</strain>
    </source>
</reference>
<protein>
    <submittedName>
        <fullName evidence="1">Uncharacterized protein</fullName>
    </submittedName>
</protein>
<proteinExistence type="predicted"/>
<keyword evidence="2" id="KW-1185">Reference proteome</keyword>
<accession>A0A1M6NI06</accession>
<evidence type="ECO:0000313" key="2">
    <source>
        <dbReference type="Proteomes" id="UP000184543"/>
    </source>
</evidence>
<dbReference type="AlphaFoldDB" id="A0A1M6NI06"/>
<gene>
    <name evidence="1" type="ORF">SAMN04488513_11367</name>
</gene>